<sequence>MSVDYQLHSKNDLREWNAFFRKGATSLKIDPHYMNTSDTLTLSHDAPILGRYPYSTLDDVLSYFQKAPRIIHDRAIDIALCFKSAPKELCADESSEDVINWNKMVDSFFARASDVVEQVKADFNITLKFVLDGDGKPCDCKADRWMPWNSVWIVKDECSLQCFNSDEGFCRRFSILNDPDTSDWAGISAEDVHYGKFGLVRDVPLQLWEPDAQDVISGFVEGYMTGRTKGIPSGGGLAFAINVDIAMFDTFTSRILKGAEARGFNVLVEDGDTSGSLRAANPSLVYQSANEITLQYWMGSSAVQRKLTMTPFTSLDVGPPQDIDEALSFAGLYDSPRNEYHENIREFLRDFGAVSVGSSSHQEIGEYSFIFFAAGGKVYAGSKHSDELAFTNFRLIGLGSSVHATSLDNVLLLVTEGNHCYNSHGHNTRAFPLVCDPKTEPGDACEYALDYSLGTARNWFSWLQETNTVITPCNEHILHGTFSGGHNPSGILIHLPSQSPEGLKVGVMVAHEPYPLNNQSICGTPKLGETGIVLSAFASFVVTENFVGVDDGGSDINVGKLLKVLIGILLGLVGCWLTYIFRRRRLHQDRAAQVGFTELPKVDLDNDRSMLLRDL</sequence>
<evidence type="ECO:0000256" key="1">
    <source>
        <dbReference type="SAM" id="Phobius"/>
    </source>
</evidence>
<evidence type="ECO:0000313" key="2">
    <source>
        <dbReference type="EMBL" id="CAD8654374.1"/>
    </source>
</evidence>
<feature type="transmembrane region" description="Helical" evidence="1">
    <location>
        <begin position="561"/>
        <end position="581"/>
    </location>
</feature>
<keyword evidence="1" id="KW-1133">Transmembrane helix</keyword>
<gene>
    <name evidence="2" type="ORF">POBO1169_LOCUS3424</name>
</gene>
<reference evidence="2" key="1">
    <citation type="submission" date="2021-01" db="EMBL/GenBank/DDBJ databases">
        <authorList>
            <person name="Corre E."/>
            <person name="Pelletier E."/>
            <person name="Niang G."/>
            <person name="Scheremetjew M."/>
            <person name="Finn R."/>
            <person name="Kale V."/>
            <person name="Holt S."/>
            <person name="Cochrane G."/>
            <person name="Meng A."/>
            <person name="Brown T."/>
            <person name="Cohen L."/>
        </authorList>
    </citation>
    <scope>NUCLEOTIDE SEQUENCE</scope>
    <source>
        <strain evidence="2">CCMP722</strain>
    </source>
</reference>
<dbReference type="EMBL" id="HBFA01006604">
    <property type="protein sequence ID" value="CAD8654374.1"/>
    <property type="molecule type" value="Transcribed_RNA"/>
</dbReference>
<proteinExistence type="predicted"/>
<accession>A0A7S0MXQ1</accession>
<keyword evidence="1" id="KW-0812">Transmembrane</keyword>
<name>A0A7S0MXQ1_9CHLO</name>
<protein>
    <submittedName>
        <fullName evidence="2">Uncharacterized protein</fullName>
    </submittedName>
</protein>
<dbReference type="AlphaFoldDB" id="A0A7S0MXQ1"/>
<keyword evidence="1" id="KW-0472">Membrane</keyword>
<organism evidence="2">
    <name type="scientific">Pyramimonas obovata</name>
    <dbReference type="NCBI Taxonomy" id="1411642"/>
    <lineage>
        <taxon>Eukaryota</taxon>
        <taxon>Viridiplantae</taxon>
        <taxon>Chlorophyta</taxon>
        <taxon>Pyramimonadophyceae</taxon>
        <taxon>Pyramimonadales</taxon>
        <taxon>Pyramimonadaceae</taxon>
        <taxon>Pyramimonas</taxon>
        <taxon>Pyramimonas incertae sedis</taxon>
    </lineage>
</organism>